<protein>
    <submittedName>
        <fullName evidence="10">Calcium-independent phospholipase A2-gamma</fullName>
    </submittedName>
</protein>
<dbReference type="PROSITE" id="PS51635">
    <property type="entry name" value="PNPLA"/>
    <property type="match status" value="1"/>
</dbReference>
<dbReference type="GO" id="GO:0046486">
    <property type="term" value="P:glycerolipid metabolic process"/>
    <property type="evidence" value="ECO:0007669"/>
    <property type="project" value="UniProtKB-ARBA"/>
</dbReference>
<evidence type="ECO:0000256" key="3">
    <source>
        <dbReference type="ARBA" id="ARBA00022833"/>
    </source>
</evidence>
<evidence type="ECO:0000313" key="10">
    <source>
        <dbReference type="EMBL" id="GCB27629.1"/>
    </source>
</evidence>
<dbReference type="GO" id="GO:0047499">
    <property type="term" value="F:calcium-independent phospholipase A2 activity"/>
    <property type="evidence" value="ECO:0007669"/>
    <property type="project" value="TreeGrafter"/>
</dbReference>
<gene>
    <name evidence="10" type="ORF">AAWM_10514</name>
</gene>
<dbReference type="GO" id="GO:0019369">
    <property type="term" value="P:arachidonate metabolic process"/>
    <property type="evidence" value="ECO:0007669"/>
    <property type="project" value="TreeGrafter"/>
</dbReference>
<feature type="domain" description="RING-type" evidence="8">
    <location>
        <begin position="541"/>
        <end position="586"/>
    </location>
</feature>
<reference evidence="10 11" key="1">
    <citation type="submission" date="2016-09" db="EMBL/GenBank/DDBJ databases">
        <title>Aspergillus awamori IFM 58123T.</title>
        <authorList>
            <person name="Kusuya Y."/>
            <person name="Shimizu M."/>
            <person name="Takahashi H."/>
            <person name="Yaguchi T."/>
        </authorList>
    </citation>
    <scope>NUCLEOTIDE SEQUENCE [LARGE SCALE GENOMIC DNA]</scope>
    <source>
        <strain evidence="10 11">IFM 58123</strain>
    </source>
</reference>
<keyword evidence="2 5" id="KW-0863">Zinc-finger</keyword>
<evidence type="ECO:0000259" key="9">
    <source>
        <dbReference type="PROSITE" id="PS51635"/>
    </source>
</evidence>
<feature type="domain" description="PNPLA" evidence="9">
    <location>
        <begin position="606"/>
        <end position="812"/>
    </location>
</feature>
<accession>A0A401L7Y1</accession>
<keyword evidence="6" id="KW-0442">Lipid degradation</keyword>
<dbReference type="InterPro" id="IPR016035">
    <property type="entry name" value="Acyl_Trfase/lysoPLipase"/>
</dbReference>
<feature type="active site" description="Nucleophile" evidence="6">
    <location>
        <position position="643"/>
    </location>
</feature>
<keyword evidence="6" id="KW-0378">Hydrolase</keyword>
<dbReference type="AlphaFoldDB" id="A0A401L7Y1"/>
<keyword evidence="1" id="KW-0479">Metal-binding</keyword>
<keyword evidence="4 6" id="KW-0443">Lipid metabolism</keyword>
<dbReference type="PROSITE" id="PS50089">
    <property type="entry name" value="ZF_RING_2"/>
    <property type="match status" value="1"/>
</dbReference>
<evidence type="ECO:0000256" key="7">
    <source>
        <dbReference type="SAM" id="MobiDB-lite"/>
    </source>
</evidence>
<feature type="active site" description="Proton acceptor" evidence="6">
    <location>
        <position position="799"/>
    </location>
</feature>
<organism evidence="10 11">
    <name type="scientific">Aspergillus awamori</name>
    <name type="common">Black koji mold</name>
    <dbReference type="NCBI Taxonomy" id="105351"/>
    <lineage>
        <taxon>Eukaryota</taxon>
        <taxon>Fungi</taxon>
        <taxon>Dikarya</taxon>
        <taxon>Ascomycota</taxon>
        <taxon>Pezizomycotina</taxon>
        <taxon>Eurotiomycetes</taxon>
        <taxon>Eurotiomycetidae</taxon>
        <taxon>Eurotiales</taxon>
        <taxon>Aspergillaceae</taxon>
        <taxon>Aspergillus</taxon>
    </lineage>
</organism>
<dbReference type="CDD" id="cd07199">
    <property type="entry name" value="Pat17_PNPLA8_PNPLA9_like"/>
    <property type="match status" value="1"/>
</dbReference>
<feature type="region of interest" description="Disordered" evidence="7">
    <location>
        <begin position="1045"/>
        <end position="1090"/>
    </location>
</feature>
<comment type="caution">
    <text evidence="10">The sequence shown here is derived from an EMBL/GenBank/DDBJ whole genome shotgun (WGS) entry which is preliminary data.</text>
</comment>
<dbReference type="PANTHER" id="PTHR24185:SF8">
    <property type="entry name" value="PNPLA DOMAIN-CONTAINING PROTEIN"/>
    <property type="match status" value="1"/>
</dbReference>
<feature type="short sequence motif" description="GXSXG" evidence="6">
    <location>
        <begin position="641"/>
        <end position="645"/>
    </location>
</feature>
<dbReference type="PROSITE" id="PS00518">
    <property type="entry name" value="ZF_RING_1"/>
    <property type="match status" value="1"/>
</dbReference>
<dbReference type="InterPro" id="IPR001841">
    <property type="entry name" value="Znf_RING"/>
</dbReference>
<feature type="compositionally biased region" description="Basic and acidic residues" evidence="7">
    <location>
        <begin position="1045"/>
        <end position="1059"/>
    </location>
</feature>
<dbReference type="SUPFAM" id="SSF52151">
    <property type="entry name" value="FabD/lysophospholipase-like"/>
    <property type="match status" value="1"/>
</dbReference>
<feature type="short sequence motif" description="DGA/G" evidence="6">
    <location>
        <begin position="799"/>
        <end position="801"/>
    </location>
</feature>
<evidence type="ECO:0000256" key="5">
    <source>
        <dbReference type="PROSITE-ProRule" id="PRU00175"/>
    </source>
</evidence>
<dbReference type="EMBL" id="BDHI01000029">
    <property type="protein sequence ID" value="GCB27629.1"/>
    <property type="molecule type" value="Genomic_DNA"/>
</dbReference>
<dbReference type="InterPro" id="IPR017907">
    <property type="entry name" value="Znf_RING_CS"/>
</dbReference>
<dbReference type="Proteomes" id="UP000286921">
    <property type="component" value="Unassembled WGS sequence"/>
</dbReference>
<dbReference type="Pfam" id="PF01734">
    <property type="entry name" value="Patatin"/>
    <property type="match status" value="1"/>
</dbReference>
<dbReference type="GO" id="GO:0008270">
    <property type="term" value="F:zinc ion binding"/>
    <property type="evidence" value="ECO:0007669"/>
    <property type="project" value="UniProtKB-KW"/>
</dbReference>
<sequence length="1090" mass="121531">MKVTKNKRGSNWEPGEVQKLISWIDEQSARGVSWKERARLWKAMFGTRRSEASLRAQFTRIKNGWYPKNVMRRLSEGITSDFVETNSTKSPPQSIASTPETTSEEYPFVKEEGPSNGSLPDDERIFFYFSDAAVNMATWLALERETGGWVIADTGRMEKVVHGMTNPTAQHPSVQLFVGGQTKLQALRALNPQNNITRQSNVGFARLHEASVVSAYSVLIIESTLSPSAQEAWHRQKSGTTQRYHIRDSHSQTYQEMRDLLYRQFLLPSAHLVCLFAADFGGIARLKSALESWSYPTAPDSDNRDRILPRLVIVLTESELTPQDIGSIESSLASAAIPKVADSVIVVDLRDRSELSASSRFEPLRRTLERVADETRTARHNACLLFSAAHLHSLLKKMLLHVSQESGLPFDCIRACRPAGSEQGDTSEYLARYMETVEEARISSNTAVAFVASAYVMDAYPVGMHGFNPTLVFRKIYASDCMHALRDWTKARTEVFCQQVEKEFASLHAQLSTTVQSVQIRKEVFRSQRSLWRDVTTNQVCLFCLRRPPEHMMPCRHTICDTCACIFGQRSRGAEYHFDLACCPLCLKQFSFVVRVLPPTKGPTILVLDGGGIRGVVTLGFLKALEEEIGVLRGAFDLTVGTSAGALNASEIMVCGSTANEALKKFKAMAREIFPPAHHLPTILSQSLNLVKTWITDSRHDSTVLDQTLQRVFGDTRCLFDCAGPGVSGVRVALTASRVEDGSLCLFSNYQGAERSKVPSAYALLVPNYLPLCEVTRCTVAALGYFTPKYIEGLGTFQDGGVSVNCPLRTAMRESEILWPSRKRPDLVVSIGTGYAPEERSVDEDSTHSFLRGGFIGRAIRTFLSSPAVDGRRGWKDALDSVPQEVKKDVFRLDRILPGALPELDDIQAIDELDKYDYRISEELTKAWFAKAFFFELDEEPASLQNHYECRGSILCCKYDAAGIVKQVATRFPAARFALSRGSSLGDVDGENGCSKCGYYRKRVSFKVSNLHETVELGVTGSTGFSPIGGFPTSIQWLLEHQHADSPFGRSDHSRDRWPPSRRCYCSSQKRDQTSTESDNPSKRRRLSSL</sequence>
<evidence type="ECO:0000259" key="8">
    <source>
        <dbReference type="PROSITE" id="PS50089"/>
    </source>
</evidence>
<dbReference type="GO" id="GO:0016042">
    <property type="term" value="P:lipid catabolic process"/>
    <property type="evidence" value="ECO:0007669"/>
    <property type="project" value="UniProtKB-UniRule"/>
</dbReference>
<evidence type="ECO:0000256" key="2">
    <source>
        <dbReference type="ARBA" id="ARBA00022771"/>
    </source>
</evidence>
<feature type="short sequence motif" description="GXGXXG" evidence="6">
    <location>
        <begin position="610"/>
        <end position="615"/>
    </location>
</feature>
<keyword evidence="11" id="KW-1185">Reference proteome</keyword>
<evidence type="ECO:0000256" key="4">
    <source>
        <dbReference type="ARBA" id="ARBA00023098"/>
    </source>
</evidence>
<feature type="compositionally biased region" description="Polar residues" evidence="7">
    <location>
        <begin position="83"/>
        <end position="101"/>
    </location>
</feature>
<name>A0A401L7Y1_ASPAW</name>
<dbReference type="Gene3D" id="3.40.1090.10">
    <property type="entry name" value="Cytosolic phospholipase A2 catalytic domain"/>
    <property type="match status" value="1"/>
</dbReference>
<dbReference type="InterPro" id="IPR002641">
    <property type="entry name" value="PNPLA_dom"/>
</dbReference>
<dbReference type="PANTHER" id="PTHR24185">
    <property type="entry name" value="CALCIUM-INDEPENDENT PHOSPHOLIPASE A2-GAMMA"/>
    <property type="match status" value="1"/>
</dbReference>
<dbReference type="GO" id="GO:0016020">
    <property type="term" value="C:membrane"/>
    <property type="evidence" value="ECO:0007669"/>
    <property type="project" value="TreeGrafter"/>
</dbReference>
<dbReference type="STRING" id="105351.A0A401L7Y1"/>
<feature type="region of interest" description="Disordered" evidence="7">
    <location>
        <begin position="83"/>
        <end position="116"/>
    </location>
</feature>
<proteinExistence type="predicted"/>
<evidence type="ECO:0000256" key="1">
    <source>
        <dbReference type="ARBA" id="ARBA00022723"/>
    </source>
</evidence>
<evidence type="ECO:0000256" key="6">
    <source>
        <dbReference type="PROSITE-ProRule" id="PRU01161"/>
    </source>
</evidence>
<evidence type="ECO:0000313" key="11">
    <source>
        <dbReference type="Proteomes" id="UP000286921"/>
    </source>
</evidence>
<keyword evidence="3" id="KW-0862">Zinc</keyword>